<keyword evidence="2" id="KW-1185">Reference proteome</keyword>
<evidence type="ECO:0000313" key="1">
    <source>
        <dbReference type="EMBL" id="PON51421.1"/>
    </source>
</evidence>
<sequence>MPPLQKAILATSSNLEHPTELTPLSVQFLFTCPTCRHVQHMIFFFLKFLFFLSTVNAEPSDDALLPLLLSRLFSKKSLLVISEKISLLPIHQNWLHMLIRRRKRPNESQHFVLIISLNANSL</sequence>
<organism evidence="1 2">
    <name type="scientific">Parasponia andersonii</name>
    <name type="common">Sponia andersonii</name>
    <dbReference type="NCBI Taxonomy" id="3476"/>
    <lineage>
        <taxon>Eukaryota</taxon>
        <taxon>Viridiplantae</taxon>
        <taxon>Streptophyta</taxon>
        <taxon>Embryophyta</taxon>
        <taxon>Tracheophyta</taxon>
        <taxon>Spermatophyta</taxon>
        <taxon>Magnoliopsida</taxon>
        <taxon>eudicotyledons</taxon>
        <taxon>Gunneridae</taxon>
        <taxon>Pentapetalae</taxon>
        <taxon>rosids</taxon>
        <taxon>fabids</taxon>
        <taxon>Rosales</taxon>
        <taxon>Cannabaceae</taxon>
        <taxon>Parasponia</taxon>
    </lineage>
</organism>
<dbReference type="EMBL" id="JXTB01000233">
    <property type="protein sequence ID" value="PON51421.1"/>
    <property type="molecule type" value="Genomic_DNA"/>
</dbReference>
<accession>A0A2P5BRI5</accession>
<reference evidence="2" key="1">
    <citation type="submission" date="2016-06" db="EMBL/GenBank/DDBJ databases">
        <title>Parallel loss of symbiosis genes in relatives of nitrogen-fixing non-legume Parasponia.</title>
        <authorList>
            <person name="Van Velzen R."/>
            <person name="Holmer R."/>
            <person name="Bu F."/>
            <person name="Rutten L."/>
            <person name="Van Zeijl A."/>
            <person name="Liu W."/>
            <person name="Santuari L."/>
            <person name="Cao Q."/>
            <person name="Sharma T."/>
            <person name="Shen D."/>
            <person name="Roswanjaya Y."/>
            <person name="Wardhani T."/>
            <person name="Kalhor M.S."/>
            <person name="Jansen J."/>
            <person name="Van den Hoogen J."/>
            <person name="Gungor B."/>
            <person name="Hartog M."/>
            <person name="Hontelez J."/>
            <person name="Verver J."/>
            <person name="Yang W.-C."/>
            <person name="Schijlen E."/>
            <person name="Repin R."/>
            <person name="Schilthuizen M."/>
            <person name="Schranz E."/>
            <person name="Heidstra R."/>
            <person name="Miyata K."/>
            <person name="Fedorova E."/>
            <person name="Kohlen W."/>
            <person name="Bisseling T."/>
            <person name="Smit S."/>
            <person name="Geurts R."/>
        </authorList>
    </citation>
    <scope>NUCLEOTIDE SEQUENCE [LARGE SCALE GENOMIC DNA]</scope>
    <source>
        <strain evidence="2">cv. WU1-14</strain>
    </source>
</reference>
<dbReference type="AlphaFoldDB" id="A0A2P5BRI5"/>
<name>A0A2P5BRI5_PARAD</name>
<dbReference type="OrthoDB" id="10522194at2759"/>
<dbReference type="Proteomes" id="UP000237105">
    <property type="component" value="Unassembled WGS sequence"/>
</dbReference>
<protein>
    <submittedName>
        <fullName evidence="1">Uncharacterized protein</fullName>
    </submittedName>
</protein>
<proteinExistence type="predicted"/>
<comment type="caution">
    <text evidence="1">The sequence shown here is derived from an EMBL/GenBank/DDBJ whole genome shotgun (WGS) entry which is preliminary data.</text>
</comment>
<evidence type="ECO:0000313" key="2">
    <source>
        <dbReference type="Proteomes" id="UP000237105"/>
    </source>
</evidence>
<gene>
    <name evidence="1" type="ORF">PanWU01x14_216650</name>
</gene>